<name>A0A2C9UN04_MANES</name>
<evidence type="ECO:0000313" key="2">
    <source>
        <dbReference type="EMBL" id="OAY31954.1"/>
    </source>
</evidence>
<keyword evidence="1" id="KW-0812">Transmembrane</keyword>
<reference evidence="2" key="1">
    <citation type="submission" date="2016-02" db="EMBL/GenBank/DDBJ databases">
        <title>WGS assembly of Manihot esculenta.</title>
        <authorList>
            <person name="Bredeson J.V."/>
            <person name="Prochnik S.E."/>
            <person name="Lyons J.B."/>
            <person name="Schmutz J."/>
            <person name="Grimwood J."/>
            <person name="Vrebalov J."/>
            <person name="Bart R.S."/>
            <person name="Amuge T."/>
            <person name="Ferguson M.E."/>
            <person name="Green R."/>
            <person name="Putnam N."/>
            <person name="Stites J."/>
            <person name="Rounsley S."/>
            <person name="Rokhsar D.S."/>
        </authorList>
    </citation>
    <scope>NUCLEOTIDE SEQUENCE [LARGE SCALE GENOMIC DNA]</scope>
    <source>
        <tissue evidence="2">Leaf</tissue>
    </source>
</reference>
<protein>
    <submittedName>
        <fullName evidence="2">Uncharacterized protein</fullName>
    </submittedName>
</protein>
<keyword evidence="1" id="KW-1133">Transmembrane helix</keyword>
<evidence type="ECO:0000256" key="1">
    <source>
        <dbReference type="SAM" id="Phobius"/>
    </source>
</evidence>
<proteinExistence type="predicted"/>
<keyword evidence="1" id="KW-0472">Membrane</keyword>
<dbReference type="EMBL" id="CM004400">
    <property type="protein sequence ID" value="OAY31954.1"/>
    <property type="molecule type" value="Genomic_DNA"/>
</dbReference>
<dbReference type="AlphaFoldDB" id="A0A2C9UN04"/>
<gene>
    <name evidence="2" type="ORF">MANES_14G154800</name>
</gene>
<sequence length="59" mass="6702">MGCFSLLHGDVSLQLNIRMGKLISLYFPDLRARALLIPYLDSVYAVMVSLSIRVYLQNL</sequence>
<accession>A0A2C9UN04</accession>
<feature type="transmembrane region" description="Helical" evidence="1">
    <location>
        <begin position="36"/>
        <end position="56"/>
    </location>
</feature>
<organism evidence="2">
    <name type="scientific">Manihot esculenta</name>
    <name type="common">Cassava</name>
    <name type="synonym">Jatropha manihot</name>
    <dbReference type="NCBI Taxonomy" id="3983"/>
    <lineage>
        <taxon>Eukaryota</taxon>
        <taxon>Viridiplantae</taxon>
        <taxon>Streptophyta</taxon>
        <taxon>Embryophyta</taxon>
        <taxon>Tracheophyta</taxon>
        <taxon>Spermatophyta</taxon>
        <taxon>Magnoliopsida</taxon>
        <taxon>eudicotyledons</taxon>
        <taxon>Gunneridae</taxon>
        <taxon>Pentapetalae</taxon>
        <taxon>rosids</taxon>
        <taxon>fabids</taxon>
        <taxon>Malpighiales</taxon>
        <taxon>Euphorbiaceae</taxon>
        <taxon>Crotonoideae</taxon>
        <taxon>Manihoteae</taxon>
        <taxon>Manihot</taxon>
    </lineage>
</organism>